<keyword evidence="7" id="KW-1185">Reference proteome</keyword>
<dbReference type="RefSeq" id="WP_254421686.1">
    <property type="nucleotide sequence ID" value="NZ_CP099837.1"/>
</dbReference>
<sequence>MSAHHTRPEVPTTPSQTVGPYLHIGLPWPDGPFAVAEGTPGALWLRGTVYDGAGAPVTDALVETWQADPDGRFDHPDDPRGARSLPGFRGFGRCPTDASGSYAILTLKPGPVPGPTGDQAPHVDISVFARGMMHRVVTRLYFPEEEAANAADPVLGSIEDQAARATLVADREEGGYRLDIRLQGERETVFFDI</sequence>
<accession>A0ABY5DHE6</accession>
<evidence type="ECO:0000256" key="3">
    <source>
        <dbReference type="ARBA" id="ARBA00023002"/>
    </source>
</evidence>
<keyword evidence="2" id="KW-0223">Dioxygenase</keyword>
<evidence type="ECO:0000313" key="6">
    <source>
        <dbReference type="EMBL" id="USY22938.1"/>
    </source>
</evidence>
<dbReference type="NCBIfam" id="TIGR02423">
    <property type="entry name" value="protocat_alph"/>
    <property type="match status" value="1"/>
</dbReference>
<dbReference type="Pfam" id="PF00775">
    <property type="entry name" value="Dioxygenase_C"/>
    <property type="match status" value="1"/>
</dbReference>
<dbReference type="GO" id="GO:0018578">
    <property type="term" value="F:protocatechuate 3,4-dioxygenase activity"/>
    <property type="evidence" value="ECO:0007669"/>
    <property type="project" value="UniProtKB-EC"/>
</dbReference>
<dbReference type="PANTHER" id="PTHR33711">
    <property type="entry name" value="DIOXYGENASE, PUTATIVE (AFU_ORTHOLOGUE AFUA_2G02910)-RELATED"/>
    <property type="match status" value="1"/>
</dbReference>
<dbReference type="InterPro" id="IPR000627">
    <property type="entry name" value="Intradiol_dOase_C"/>
</dbReference>
<proteinExistence type="inferred from homology"/>
<gene>
    <name evidence="6" type="primary">pcaG</name>
    <name evidence="6" type="ORF">NE857_15765</name>
</gene>
<feature type="domain" description="Intradiol ring-cleavage dioxygenases" evidence="5">
    <location>
        <begin position="42"/>
        <end position="184"/>
    </location>
</feature>
<feature type="region of interest" description="Disordered" evidence="4">
    <location>
        <begin position="68"/>
        <end position="90"/>
    </location>
</feature>
<comment type="similarity">
    <text evidence="1">Belongs to the intradiol ring-cleavage dioxygenase family.</text>
</comment>
<dbReference type="InterPro" id="IPR015889">
    <property type="entry name" value="Intradiol_dOase_core"/>
</dbReference>
<dbReference type="EC" id="1.13.11.3" evidence="6"/>
<evidence type="ECO:0000256" key="2">
    <source>
        <dbReference type="ARBA" id="ARBA00022964"/>
    </source>
</evidence>
<keyword evidence="3 6" id="KW-0560">Oxidoreductase</keyword>
<dbReference type="SUPFAM" id="SSF49482">
    <property type="entry name" value="Aromatic compound dioxygenase"/>
    <property type="match status" value="1"/>
</dbReference>
<dbReference type="Proteomes" id="UP001055940">
    <property type="component" value="Chromosome"/>
</dbReference>
<feature type="compositionally biased region" description="Basic and acidic residues" evidence="4">
    <location>
        <begin position="69"/>
        <end position="81"/>
    </location>
</feature>
<evidence type="ECO:0000313" key="7">
    <source>
        <dbReference type="Proteomes" id="UP001055940"/>
    </source>
</evidence>
<dbReference type="CDD" id="cd03463">
    <property type="entry name" value="3_4-PCD_alpha"/>
    <property type="match status" value="1"/>
</dbReference>
<protein>
    <submittedName>
        <fullName evidence="6">Protocatechuate 3,4-dioxygenase subunit alpha</fullName>
        <ecNumber evidence="6">1.13.11.3</ecNumber>
    </submittedName>
</protein>
<name>A0ABY5DHE6_9ACTN</name>
<evidence type="ECO:0000259" key="5">
    <source>
        <dbReference type="Pfam" id="PF00775"/>
    </source>
</evidence>
<dbReference type="InterPro" id="IPR050770">
    <property type="entry name" value="Intradiol_RC_Dioxygenase"/>
</dbReference>
<dbReference type="EMBL" id="CP099837">
    <property type="protein sequence ID" value="USY22938.1"/>
    <property type="molecule type" value="Genomic_DNA"/>
</dbReference>
<dbReference type="Gene3D" id="2.60.130.10">
    <property type="entry name" value="Aromatic compound dioxygenase"/>
    <property type="match status" value="1"/>
</dbReference>
<evidence type="ECO:0000256" key="1">
    <source>
        <dbReference type="ARBA" id="ARBA00007825"/>
    </source>
</evidence>
<reference evidence="6" key="1">
    <citation type="submission" date="2022-06" db="EMBL/GenBank/DDBJ databases">
        <authorList>
            <person name="Ping M."/>
        </authorList>
    </citation>
    <scope>NUCLEOTIDE SEQUENCE</scope>
    <source>
        <strain evidence="6">JCM11759T</strain>
    </source>
</reference>
<organism evidence="6 7">
    <name type="scientific">Nocardiopsis exhalans</name>
    <dbReference type="NCBI Taxonomy" id="163604"/>
    <lineage>
        <taxon>Bacteria</taxon>
        <taxon>Bacillati</taxon>
        <taxon>Actinomycetota</taxon>
        <taxon>Actinomycetes</taxon>
        <taxon>Streptosporangiales</taxon>
        <taxon>Nocardiopsidaceae</taxon>
        <taxon>Nocardiopsis</taxon>
    </lineage>
</organism>
<dbReference type="InterPro" id="IPR012786">
    <property type="entry name" value="Protocat_dOase_a"/>
</dbReference>
<dbReference type="PANTHER" id="PTHR33711:SF9">
    <property type="entry name" value="PROTOCATECHUATE 3,4-DIOXYGENASE ALPHA CHAIN"/>
    <property type="match status" value="1"/>
</dbReference>
<evidence type="ECO:0000256" key="4">
    <source>
        <dbReference type="SAM" id="MobiDB-lite"/>
    </source>
</evidence>